<proteinExistence type="predicted"/>
<gene>
    <name evidence="1" type="ORF">GCM10022295_60720</name>
</gene>
<dbReference type="EMBL" id="BAABCE010000012">
    <property type="protein sequence ID" value="GAA3570704.1"/>
    <property type="molecule type" value="Genomic_DNA"/>
</dbReference>
<name>A0ABP6XVG9_9ACTN</name>
<dbReference type="Proteomes" id="UP001500707">
    <property type="component" value="Unassembled WGS sequence"/>
</dbReference>
<keyword evidence="2" id="KW-1185">Reference proteome</keyword>
<accession>A0ABP6XVG9</accession>
<reference evidence="2" key="1">
    <citation type="journal article" date="2019" name="Int. J. Syst. Evol. Microbiol.">
        <title>The Global Catalogue of Microorganisms (GCM) 10K type strain sequencing project: providing services to taxonomists for standard genome sequencing and annotation.</title>
        <authorList>
            <consortium name="The Broad Institute Genomics Platform"/>
            <consortium name="The Broad Institute Genome Sequencing Center for Infectious Disease"/>
            <person name="Wu L."/>
            <person name="Ma J."/>
        </authorList>
    </citation>
    <scope>NUCLEOTIDE SEQUENCE [LARGE SCALE GENOMIC DNA]</scope>
    <source>
        <strain evidence="2">JCM 17656</strain>
    </source>
</reference>
<organism evidence="1 2">
    <name type="scientific">Streptomyces osmaniensis</name>
    <dbReference type="NCBI Taxonomy" id="593134"/>
    <lineage>
        <taxon>Bacteria</taxon>
        <taxon>Bacillati</taxon>
        <taxon>Actinomycetota</taxon>
        <taxon>Actinomycetes</taxon>
        <taxon>Kitasatosporales</taxon>
        <taxon>Streptomycetaceae</taxon>
        <taxon>Streptomyces</taxon>
    </lineage>
</organism>
<protein>
    <submittedName>
        <fullName evidence="1">Uncharacterized protein</fullName>
    </submittedName>
</protein>
<evidence type="ECO:0000313" key="1">
    <source>
        <dbReference type="EMBL" id="GAA3570704.1"/>
    </source>
</evidence>
<comment type="caution">
    <text evidence="1">The sequence shown here is derived from an EMBL/GenBank/DDBJ whole genome shotgun (WGS) entry which is preliminary data.</text>
</comment>
<evidence type="ECO:0000313" key="2">
    <source>
        <dbReference type="Proteomes" id="UP001500707"/>
    </source>
</evidence>
<sequence>MLIGSAKSAHDTAGVGGGCGCRCGVYEAIEQPVTTRGPWEREAECCFEEQAGQLGVERCVVVAAAVEGNTAELSGGMLEVARVFDQLVKDVVGDPWAGCGCQGASDESAGLFGGVQVLPLREEGFGGPEPQRGGGQGVDLLPQRVLAT</sequence>